<evidence type="ECO:0000313" key="2">
    <source>
        <dbReference type="Proteomes" id="UP000553193"/>
    </source>
</evidence>
<dbReference type="RefSeq" id="WP_184385826.1">
    <property type="nucleotide sequence ID" value="NZ_JACIDJ010000006.1"/>
</dbReference>
<gene>
    <name evidence="1" type="ORF">GGQ83_003224</name>
</gene>
<dbReference type="Proteomes" id="UP000553193">
    <property type="component" value="Unassembled WGS sequence"/>
</dbReference>
<protein>
    <recommendedName>
        <fullName evidence="3">Membrane bound FAD containing D-sorbitol dehydrogenase</fullName>
    </recommendedName>
</protein>
<sequence>MADMLDGFLALSEALTGFTGQRLRGTGQAEAYLATATGIVGEGVMRDLLLAAAEARASSGGDTEKHEAELRRLVMSDDRLGPVARNIIRMWYVGSWYQLPKPWREAHGQSPRDHDHVVSPISYTEGLLWPAIGANPAGAKPAGYGMWAMPPRIAPG</sequence>
<name>A0A840AHX9_9PROT</name>
<comment type="caution">
    <text evidence="1">The sequence shown here is derived from an EMBL/GenBank/DDBJ whole genome shotgun (WGS) entry which is preliminary data.</text>
</comment>
<evidence type="ECO:0000313" key="1">
    <source>
        <dbReference type="EMBL" id="MBB3899764.1"/>
    </source>
</evidence>
<keyword evidence="2" id="KW-1185">Reference proteome</keyword>
<dbReference type="AlphaFoldDB" id="A0A840AHX9"/>
<reference evidence="1 2" key="1">
    <citation type="submission" date="2020-08" db="EMBL/GenBank/DDBJ databases">
        <title>Genomic Encyclopedia of Type Strains, Phase IV (KMG-IV): sequencing the most valuable type-strain genomes for metagenomic binning, comparative biology and taxonomic classification.</title>
        <authorList>
            <person name="Goeker M."/>
        </authorList>
    </citation>
    <scope>NUCLEOTIDE SEQUENCE [LARGE SCALE GENOMIC DNA]</scope>
    <source>
        <strain evidence="1 2">DSM 19979</strain>
    </source>
</reference>
<evidence type="ECO:0008006" key="3">
    <source>
        <dbReference type="Google" id="ProtNLM"/>
    </source>
</evidence>
<accession>A0A840AHX9</accession>
<proteinExistence type="predicted"/>
<organism evidence="1 2">
    <name type="scientific">Roseococcus suduntuyensis</name>
    <dbReference type="NCBI Taxonomy" id="455361"/>
    <lineage>
        <taxon>Bacteria</taxon>
        <taxon>Pseudomonadati</taxon>
        <taxon>Pseudomonadota</taxon>
        <taxon>Alphaproteobacteria</taxon>
        <taxon>Acetobacterales</taxon>
        <taxon>Roseomonadaceae</taxon>
        <taxon>Roseococcus</taxon>
    </lineage>
</organism>
<dbReference type="EMBL" id="JACIDJ010000006">
    <property type="protein sequence ID" value="MBB3899764.1"/>
    <property type="molecule type" value="Genomic_DNA"/>
</dbReference>